<dbReference type="Pfam" id="PF03006">
    <property type="entry name" value="HlyIII"/>
    <property type="match status" value="1"/>
</dbReference>
<gene>
    <name evidence="6" type="ORF">CKO13_03045</name>
</gene>
<feature type="transmembrane region" description="Helical" evidence="5">
    <location>
        <begin position="122"/>
        <end position="141"/>
    </location>
</feature>
<evidence type="ECO:0000313" key="6">
    <source>
        <dbReference type="EMBL" id="MBK1726011.1"/>
    </source>
</evidence>
<feature type="transmembrane region" description="Helical" evidence="5">
    <location>
        <begin position="26"/>
        <end position="46"/>
    </location>
</feature>
<dbReference type="PANTHER" id="PTHR20855:SF3">
    <property type="entry name" value="LD03007P"/>
    <property type="match status" value="1"/>
</dbReference>
<dbReference type="EMBL" id="NRSH01000019">
    <property type="protein sequence ID" value="MBK1726011.1"/>
    <property type="molecule type" value="Genomic_DNA"/>
</dbReference>
<dbReference type="InterPro" id="IPR004254">
    <property type="entry name" value="AdipoR/HlyIII-related"/>
</dbReference>
<feature type="transmembrane region" description="Helical" evidence="5">
    <location>
        <begin position="58"/>
        <end position="76"/>
    </location>
</feature>
<reference evidence="6 7" key="1">
    <citation type="journal article" date="2020" name="Microorganisms">
        <title>Osmotic Adaptation and Compatible Solute Biosynthesis of Phototrophic Bacteria as Revealed from Genome Analyses.</title>
        <authorList>
            <person name="Imhoff J.F."/>
            <person name="Rahn T."/>
            <person name="Kunzel S."/>
            <person name="Keller A."/>
            <person name="Neulinger S.C."/>
        </authorList>
    </citation>
    <scope>NUCLEOTIDE SEQUENCE [LARGE SCALE GENOMIC DNA]</scope>
    <source>
        <strain evidence="6 7">DSM 15116</strain>
    </source>
</reference>
<keyword evidence="7" id="KW-1185">Reference proteome</keyword>
<evidence type="ECO:0000256" key="4">
    <source>
        <dbReference type="ARBA" id="ARBA00023136"/>
    </source>
</evidence>
<evidence type="ECO:0000313" key="7">
    <source>
        <dbReference type="Proteomes" id="UP000738126"/>
    </source>
</evidence>
<evidence type="ECO:0000256" key="5">
    <source>
        <dbReference type="SAM" id="Phobius"/>
    </source>
</evidence>
<evidence type="ECO:0000256" key="1">
    <source>
        <dbReference type="ARBA" id="ARBA00004141"/>
    </source>
</evidence>
<evidence type="ECO:0000256" key="3">
    <source>
        <dbReference type="ARBA" id="ARBA00022989"/>
    </source>
</evidence>
<keyword evidence="4 5" id="KW-0472">Membrane</keyword>
<organism evidence="6 7">
    <name type="scientific">Halorhodospira neutriphila</name>
    <dbReference type="NCBI Taxonomy" id="168379"/>
    <lineage>
        <taxon>Bacteria</taxon>
        <taxon>Pseudomonadati</taxon>
        <taxon>Pseudomonadota</taxon>
        <taxon>Gammaproteobacteria</taxon>
        <taxon>Chromatiales</taxon>
        <taxon>Ectothiorhodospiraceae</taxon>
        <taxon>Halorhodospira</taxon>
    </lineage>
</organism>
<evidence type="ECO:0000256" key="2">
    <source>
        <dbReference type="ARBA" id="ARBA00022692"/>
    </source>
</evidence>
<keyword evidence="2 5" id="KW-0812">Transmembrane</keyword>
<evidence type="ECO:0008006" key="8">
    <source>
        <dbReference type="Google" id="ProtNLM"/>
    </source>
</evidence>
<dbReference type="PANTHER" id="PTHR20855">
    <property type="entry name" value="ADIPOR/PROGESTIN RECEPTOR-RELATED"/>
    <property type="match status" value="1"/>
</dbReference>
<keyword evidence="3 5" id="KW-1133">Transmembrane helix</keyword>
<feature type="transmembrane region" description="Helical" evidence="5">
    <location>
        <begin position="97"/>
        <end position="116"/>
    </location>
</feature>
<feature type="transmembrane region" description="Helical" evidence="5">
    <location>
        <begin position="204"/>
        <end position="226"/>
    </location>
</feature>
<name>A0ABS1E6J6_9GAMM</name>
<protein>
    <recommendedName>
        <fullName evidence="8">Hemolysin III</fullName>
    </recommendedName>
</protein>
<sequence>MRPSFPGRMTLCARPYSHREWLADRLLHGAALTAAIAGAALLLALTLPLGDWGLTGSVGLYGATLVLLFLCSALNNHYNLGKYHSAGGHWLQRLDHAAILLLIAGTYTPFAARVLAPPAGPALLALVWAVALGGAAAKLLLRRPPGRRVSVALYLALGWSVLAVLEPLAAGLSAAGLALLLAGGLLYSAGVVLYLAYRLPYHHLAWHALVVAAAACHYAAVLHAVVLPARAA</sequence>
<dbReference type="Proteomes" id="UP000738126">
    <property type="component" value="Unassembled WGS sequence"/>
</dbReference>
<comment type="subcellular location">
    <subcellularLocation>
        <location evidence="1">Membrane</location>
        <topology evidence="1">Multi-pass membrane protein</topology>
    </subcellularLocation>
</comment>
<feature type="transmembrane region" description="Helical" evidence="5">
    <location>
        <begin position="153"/>
        <end position="170"/>
    </location>
</feature>
<comment type="caution">
    <text evidence="6">The sequence shown here is derived from an EMBL/GenBank/DDBJ whole genome shotgun (WGS) entry which is preliminary data.</text>
</comment>
<proteinExistence type="predicted"/>
<feature type="transmembrane region" description="Helical" evidence="5">
    <location>
        <begin position="176"/>
        <end position="197"/>
    </location>
</feature>
<accession>A0ABS1E6J6</accession>